<evidence type="ECO:0000256" key="7">
    <source>
        <dbReference type="ARBA" id="ARBA00022927"/>
    </source>
</evidence>
<dbReference type="Pfam" id="PF03544">
    <property type="entry name" value="TonB_C"/>
    <property type="match status" value="1"/>
</dbReference>
<dbReference type="PROSITE" id="PS52015">
    <property type="entry name" value="TONB_CTD"/>
    <property type="match status" value="1"/>
</dbReference>
<keyword evidence="3" id="KW-0813">Transport</keyword>
<name>A0A1I4M1F7_9GAMM</name>
<dbReference type="PANTHER" id="PTHR33446">
    <property type="entry name" value="PROTEIN TONB-RELATED"/>
    <property type="match status" value="1"/>
</dbReference>
<proteinExistence type="inferred from homology"/>
<dbReference type="RefSeq" id="WP_092020567.1">
    <property type="nucleotide sequence ID" value="NZ_FOUE01000001.1"/>
</dbReference>
<evidence type="ECO:0000256" key="6">
    <source>
        <dbReference type="ARBA" id="ARBA00022692"/>
    </source>
</evidence>
<gene>
    <name evidence="13" type="ORF">SAMN04487963_0794</name>
</gene>
<dbReference type="Gene3D" id="3.30.1150.10">
    <property type="match status" value="1"/>
</dbReference>
<feature type="compositionally biased region" description="Pro residues" evidence="10">
    <location>
        <begin position="65"/>
        <end position="100"/>
    </location>
</feature>
<evidence type="ECO:0000256" key="11">
    <source>
        <dbReference type="SAM" id="SignalP"/>
    </source>
</evidence>
<evidence type="ECO:0000256" key="8">
    <source>
        <dbReference type="ARBA" id="ARBA00022989"/>
    </source>
</evidence>
<dbReference type="InterPro" id="IPR037682">
    <property type="entry name" value="TonB_C"/>
</dbReference>
<evidence type="ECO:0000256" key="9">
    <source>
        <dbReference type="ARBA" id="ARBA00023136"/>
    </source>
</evidence>
<dbReference type="GO" id="GO:0005886">
    <property type="term" value="C:plasma membrane"/>
    <property type="evidence" value="ECO:0007669"/>
    <property type="project" value="UniProtKB-SubCell"/>
</dbReference>
<evidence type="ECO:0000256" key="5">
    <source>
        <dbReference type="ARBA" id="ARBA00022519"/>
    </source>
</evidence>
<dbReference type="EMBL" id="FOUE01000001">
    <property type="protein sequence ID" value="SFL97039.1"/>
    <property type="molecule type" value="Genomic_DNA"/>
</dbReference>
<dbReference type="SUPFAM" id="SSF74653">
    <property type="entry name" value="TolA/TonB C-terminal domain"/>
    <property type="match status" value="1"/>
</dbReference>
<dbReference type="Proteomes" id="UP000198519">
    <property type="component" value="Unassembled WGS sequence"/>
</dbReference>
<keyword evidence="11" id="KW-0732">Signal</keyword>
<dbReference type="GO" id="GO:0015031">
    <property type="term" value="P:protein transport"/>
    <property type="evidence" value="ECO:0007669"/>
    <property type="project" value="UniProtKB-KW"/>
</dbReference>
<evidence type="ECO:0000256" key="1">
    <source>
        <dbReference type="ARBA" id="ARBA00004383"/>
    </source>
</evidence>
<feature type="region of interest" description="Disordered" evidence="10">
    <location>
        <begin position="61"/>
        <end position="142"/>
    </location>
</feature>
<keyword evidence="4" id="KW-1003">Cell membrane</keyword>
<evidence type="ECO:0000256" key="10">
    <source>
        <dbReference type="SAM" id="MobiDB-lite"/>
    </source>
</evidence>
<evidence type="ECO:0000256" key="2">
    <source>
        <dbReference type="ARBA" id="ARBA00006555"/>
    </source>
</evidence>
<evidence type="ECO:0000256" key="3">
    <source>
        <dbReference type="ARBA" id="ARBA00022448"/>
    </source>
</evidence>
<dbReference type="STRING" id="488535.SAMN04487963_0794"/>
<comment type="subcellular location">
    <subcellularLocation>
        <location evidence="1">Cell inner membrane</location>
        <topology evidence="1">Single-pass membrane protein</topology>
        <orientation evidence="1">Periplasmic side</orientation>
    </subcellularLocation>
</comment>
<evidence type="ECO:0000313" key="13">
    <source>
        <dbReference type="EMBL" id="SFL97039.1"/>
    </source>
</evidence>
<feature type="chain" id="PRO_5011630306" evidence="11">
    <location>
        <begin position="25"/>
        <end position="238"/>
    </location>
</feature>
<keyword evidence="9" id="KW-0472">Membrane</keyword>
<sequence length="238" mass="25633">MTGTQRYLVLLVAIAMSITTLALALPHATVQNPLTLESGEVETAATPLRIALAAPEPVIAETVPTPQPQPTPPPKAAPQPPAPIPEPAEAPRPEPPPQPKLEPEPETQLTPPVPTPADTPVASAPPVAPAPPAPTELQSGQSDTVDDYLSQLARHLGRHFAYPRRAERLGQEGTPVIRFTFDRSGTLLNWRLEQGSNHVLLDQAALDLLKAAEPLPRVPDTMNGRQFSFTLPVRFRLR</sequence>
<dbReference type="NCBIfam" id="TIGR01352">
    <property type="entry name" value="tonB_Cterm"/>
    <property type="match status" value="1"/>
</dbReference>
<organism evidence="13 14">
    <name type="scientific">Marinobacter zhejiangensis</name>
    <dbReference type="NCBI Taxonomy" id="488535"/>
    <lineage>
        <taxon>Bacteria</taxon>
        <taxon>Pseudomonadati</taxon>
        <taxon>Pseudomonadota</taxon>
        <taxon>Gammaproteobacteria</taxon>
        <taxon>Pseudomonadales</taxon>
        <taxon>Marinobacteraceae</taxon>
        <taxon>Marinobacter</taxon>
    </lineage>
</organism>
<keyword evidence="8" id="KW-1133">Transmembrane helix</keyword>
<evidence type="ECO:0000259" key="12">
    <source>
        <dbReference type="PROSITE" id="PS52015"/>
    </source>
</evidence>
<feature type="signal peptide" evidence="11">
    <location>
        <begin position="1"/>
        <end position="24"/>
    </location>
</feature>
<reference evidence="14" key="1">
    <citation type="submission" date="2016-10" db="EMBL/GenBank/DDBJ databases">
        <authorList>
            <person name="Varghese N."/>
            <person name="Submissions S."/>
        </authorList>
    </citation>
    <scope>NUCLEOTIDE SEQUENCE [LARGE SCALE GENOMIC DNA]</scope>
    <source>
        <strain evidence="14">CGMCC 1.7061</strain>
    </source>
</reference>
<dbReference type="OrthoDB" id="6077935at2"/>
<keyword evidence="5" id="KW-0997">Cell inner membrane</keyword>
<dbReference type="GO" id="GO:0055085">
    <property type="term" value="P:transmembrane transport"/>
    <property type="evidence" value="ECO:0007669"/>
    <property type="project" value="InterPro"/>
</dbReference>
<protein>
    <submittedName>
        <fullName evidence="13">Protein TonB</fullName>
    </submittedName>
</protein>
<dbReference type="InterPro" id="IPR006260">
    <property type="entry name" value="TonB/TolA_C"/>
</dbReference>
<comment type="similarity">
    <text evidence="2">Belongs to the TonB family.</text>
</comment>
<accession>A0A1I4M1F7</accession>
<dbReference type="AlphaFoldDB" id="A0A1I4M1F7"/>
<keyword evidence="6" id="KW-0812">Transmembrane</keyword>
<keyword evidence="14" id="KW-1185">Reference proteome</keyword>
<dbReference type="InterPro" id="IPR051045">
    <property type="entry name" value="TonB-dependent_transducer"/>
</dbReference>
<evidence type="ECO:0000313" key="14">
    <source>
        <dbReference type="Proteomes" id="UP000198519"/>
    </source>
</evidence>
<feature type="domain" description="TonB C-terminal" evidence="12">
    <location>
        <begin position="147"/>
        <end position="238"/>
    </location>
</feature>
<keyword evidence="7" id="KW-0653">Protein transport</keyword>
<evidence type="ECO:0000256" key="4">
    <source>
        <dbReference type="ARBA" id="ARBA00022475"/>
    </source>
</evidence>